<dbReference type="AlphaFoldDB" id="A0A1A6AFG5"/>
<feature type="compositionally biased region" description="Low complexity" evidence="2">
    <location>
        <begin position="567"/>
        <end position="576"/>
    </location>
</feature>
<dbReference type="GO" id="GO:0005096">
    <property type="term" value="F:GTPase activator activity"/>
    <property type="evidence" value="ECO:0007669"/>
    <property type="project" value="UniProtKB-KW"/>
</dbReference>
<proteinExistence type="predicted"/>
<dbReference type="InterPro" id="IPR000195">
    <property type="entry name" value="Rab-GAP-TBC_dom"/>
</dbReference>
<evidence type="ECO:0000259" key="3">
    <source>
        <dbReference type="PROSITE" id="PS50086"/>
    </source>
</evidence>
<dbReference type="PROSITE" id="PS50086">
    <property type="entry name" value="TBC_RABGAP"/>
    <property type="match status" value="1"/>
</dbReference>
<dbReference type="OrthoDB" id="27140at2759"/>
<feature type="region of interest" description="Disordered" evidence="2">
    <location>
        <begin position="679"/>
        <end position="704"/>
    </location>
</feature>
<feature type="compositionally biased region" description="Pro residues" evidence="2">
    <location>
        <begin position="800"/>
        <end position="814"/>
    </location>
</feature>
<feature type="compositionally biased region" description="Polar residues" evidence="2">
    <location>
        <begin position="774"/>
        <end position="795"/>
    </location>
</feature>
<feature type="compositionally biased region" description="Polar residues" evidence="2">
    <location>
        <begin position="815"/>
        <end position="831"/>
    </location>
</feature>
<dbReference type="FunFam" id="1.10.472.80:FF:000038">
    <property type="entry name" value="TBC1 domain family member 5"/>
    <property type="match status" value="1"/>
</dbReference>
<feature type="domain" description="Rab-GAP TBC" evidence="3">
    <location>
        <begin position="152"/>
        <end position="360"/>
    </location>
</feature>
<keyword evidence="1" id="KW-0343">GTPase activation</keyword>
<reference evidence="4" key="1">
    <citation type="submission" date="2013-07" db="EMBL/GenBank/DDBJ databases">
        <title>The Genome Sequence of Cryptococcus dejecticola CBS10117.</title>
        <authorList>
            <consortium name="The Broad Institute Genome Sequencing Platform"/>
            <person name="Cuomo C."/>
            <person name="Litvintseva A."/>
            <person name="Chen Y."/>
            <person name="Heitman J."/>
            <person name="Sun S."/>
            <person name="Springer D."/>
            <person name="Dromer F."/>
            <person name="Young S.K."/>
            <person name="Zeng Q."/>
            <person name="Gargeya S."/>
            <person name="Fitzgerald M."/>
            <person name="Abouelleil A."/>
            <person name="Alvarado L."/>
            <person name="Berlin A.M."/>
            <person name="Chapman S.B."/>
            <person name="Dewar J."/>
            <person name="Goldberg J."/>
            <person name="Griggs A."/>
            <person name="Gujja S."/>
            <person name="Hansen M."/>
            <person name="Howarth C."/>
            <person name="Imamovic A."/>
            <person name="Larimer J."/>
            <person name="McCowan C."/>
            <person name="Murphy C."/>
            <person name="Pearson M."/>
            <person name="Priest M."/>
            <person name="Roberts A."/>
            <person name="Saif S."/>
            <person name="Shea T."/>
            <person name="Sykes S."/>
            <person name="Wortman J."/>
            <person name="Nusbaum C."/>
            <person name="Birren B."/>
        </authorList>
    </citation>
    <scope>NUCLEOTIDE SEQUENCE [LARGE SCALE GENOMIC DNA]</scope>
    <source>
        <strain evidence="4">CBS 10117</strain>
    </source>
</reference>
<organism evidence="4">
    <name type="scientific">Kwoniella dejecticola CBS 10117</name>
    <dbReference type="NCBI Taxonomy" id="1296121"/>
    <lineage>
        <taxon>Eukaryota</taxon>
        <taxon>Fungi</taxon>
        <taxon>Dikarya</taxon>
        <taxon>Basidiomycota</taxon>
        <taxon>Agaricomycotina</taxon>
        <taxon>Tremellomycetes</taxon>
        <taxon>Tremellales</taxon>
        <taxon>Cryptococcaceae</taxon>
        <taxon>Kwoniella</taxon>
    </lineage>
</organism>
<dbReference type="PANTHER" id="PTHR22957">
    <property type="entry name" value="TBC1 DOMAIN FAMILY MEMBER GTPASE-ACTIVATING PROTEIN"/>
    <property type="match status" value="1"/>
</dbReference>
<dbReference type="SMART" id="SM00164">
    <property type="entry name" value="TBC"/>
    <property type="match status" value="1"/>
</dbReference>
<dbReference type="Gene3D" id="1.10.472.80">
    <property type="entry name" value="Ypt/Rab-GAP domain of gyp1p, domain 3"/>
    <property type="match status" value="1"/>
</dbReference>
<dbReference type="STRING" id="1296121.A0A1A6AFG5"/>
<evidence type="ECO:0000256" key="2">
    <source>
        <dbReference type="SAM" id="MobiDB-lite"/>
    </source>
</evidence>
<dbReference type="InterPro" id="IPR035969">
    <property type="entry name" value="Rab-GAP_TBC_sf"/>
</dbReference>
<sequence length="886" mass="96478">MTDVVTEEAVFPRPTATEIRSKWKALFSDPLLSPSRLKAIALTKNGLGDSAADGGVILRSVYWRFYHNLLPPPTSPSLFSAAVAASREAYNSLRRRYLIAPDERWASDCTGAEDHHSPSASSTSASASTSRSAASPIPGSSRSKGEGWDPLSLDSSSPWKTWFAHVDLRSTISQDVERTFPDIPYFQLPRVRKSLVTSLFLFSVLNPDVGYRQGMHELLACCFLAVDRDSLSKEEQLKTSPEKDNEAMWDTLDRKYVEHDSFQLFQAIMKGAKEFYEWRAEEGLIQKTRTPNAPQAPIITRCNNIHTSLLRRIDPQLWERLETEGVEAQIWAIRWIRLIFTREIPFSSAMRIWDGIFAEDPGLGIMDFICVAMLLLIRNELIEADYPTLLTQLLHYPSPSPLYPFEPSLILSQALFLRDNISPTAGVEVVLQNQDILGVKVTPSDRSAETDSGRQPIKSSGDLSAGGAGRGSRGRAGMGGLAQGLFERAQAAGLDKAFMTTVADLRRNLPDSATAYSYLPNLPFSPGSPARENSSFSSIPSSSAALPRSFLTSQSATYFQPQPPPQAQTQVQTQLPNPTKPAPATARPNIGSRPSVDSIAPEQSLKDAELEMAELRLAMVGMGKAMSEWLSIIHSSSGQEAGEAEKENAWKGLERVKDGLLDAAGKETEQIVKEWGWGLETSSSRAGTPAPDPLPETHGINPPELSIEAVPQPIEQGTLEFEDTTPTLPTYAKMPTQPPLPSLKPSIPDAVAPKSHDAMTGYSDSSRPHDRANGLSSSKSFKPNLTLSSSRSTPSAGLPRTPPVPSTAPLPPRPQSATLNRANLNVSDSYSDANQKMARRSIDNVKVDADPLAGLGVTHRDTDGLKKDRRSGGTNGVDPLLGVGVR</sequence>
<feature type="region of interest" description="Disordered" evidence="2">
    <location>
        <begin position="109"/>
        <end position="149"/>
    </location>
</feature>
<feature type="region of interest" description="Disordered" evidence="2">
    <location>
        <begin position="725"/>
        <end position="831"/>
    </location>
</feature>
<evidence type="ECO:0000256" key="1">
    <source>
        <dbReference type="ARBA" id="ARBA00022468"/>
    </source>
</evidence>
<dbReference type="EMBL" id="KI894027">
    <property type="protein sequence ID" value="OBR88768.1"/>
    <property type="molecule type" value="Genomic_DNA"/>
</dbReference>
<feature type="region of interest" description="Disordered" evidence="2">
    <location>
        <begin position="854"/>
        <end position="886"/>
    </location>
</feature>
<dbReference type="PANTHER" id="PTHR22957:SF337">
    <property type="entry name" value="TBC1 DOMAIN FAMILY MEMBER 5"/>
    <property type="match status" value="1"/>
</dbReference>
<accession>A0A1A6AFG5</accession>
<feature type="region of interest" description="Disordered" evidence="2">
    <location>
        <begin position="442"/>
        <end position="476"/>
    </location>
</feature>
<feature type="compositionally biased region" description="Gly residues" evidence="2">
    <location>
        <begin position="464"/>
        <end position="476"/>
    </location>
</feature>
<dbReference type="SUPFAM" id="SSF47923">
    <property type="entry name" value="Ypt/Rab-GAP domain of gyp1p"/>
    <property type="match status" value="2"/>
</dbReference>
<gene>
    <name evidence="4" type="ORF">I303_00585</name>
</gene>
<dbReference type="FunFam" id="1.10.8.270:FF:000031">
    <property type="entry name" value="TBC1 domain family member 5"/>
    <property type="match status" value="1"/>
</dbReference>
<dbReference type="Pfam" id="PF00566">
    <property type="entry name" value="RabGAP-TBC"/>
    <property type="match status" value="1"/>
</dbReference>
<evidence type="ECO:0000313" key="4">
    <source>
        <dbReference type="EMBL" id="OBR88768.1"/>
    </source>
</evidence>
<dbReference type="Gene3D" id="1.10.8.270">
    <property type="entry name" value="putative rabgap domain of human tbc1 domain family member 14 like domains"/>
    <property type="match status" value="1"/>
</dbReference>
<name>A0A1A6AFG5_9TREE</name>
<feature type="region of interest" description="Disordered" evidence="2">
    <location>
        <begin position="556"/>
        <end position="598"/>
    </location>
</feature>
<feature type="compositionally biased region" description="Low complexity" evidence="2">
    <location>
        <begin position="118"/>
        <end position="136"/>
    </location>
</feature>
<dbReference type="VEuPathDB" id="FungiDB:I303_00585"/>
<protein>
    <recommendedName>
        <fullName evidence="3">Rab-GAP TBC domain-containing protein</fullName>
    </recommendedName>
</protein>